<dbReference type="FunFam" id="2.60.40.10:FF:000004">
    <property type="entry name" value="DCC isoform 1"/>
    <property type="match status" value="1"/>
</dbReference>
<dbReference type="Pfam" id="PF13927">
    <property type="entry name" value="Ig_3"/>
    <property type="match status" value="1"/>
</dbReference>
<reference evidence="8 9" key="1">
    <citation type="submission" date="2018-11" db="EMBL/GenBank/DDBJ databases">
        <authorList>
            <person name="Lopez-Roques C."/>
            <person name="Donnadieu C."/>
            <person name="Bouchez O."/>
            <person name="Klopp C."/>
            <person name="Cabau C."/>
            <person name="Zahm M."/>
        </authorList>
    </citation>
    <scope>NUCLEOTIDE SEQUENCE [LARGE SCALE GENOMIC DNA]</scope>
    <source>
        <strain evidence="8">RS831</strain>
        <tissue evidence="8">Whole body</tissue>
    </source>
</reference>
<protein>
    <recommendedName>
        <fullName evidence="7">Ig-like domain-containing protein</fullName>
    </recommendedName>
</protein>
<dbReference type="EMBL" id="CM012459">
    <property type="protein sequence ID" value="RVE56464.1"/>
    <property type="molecule type" value="Genomic_DNA"/>
</dbReference>
<accession>A0A3S2LYJ9</accession>
<evidence type="ECO:0000313" key="8">
    <source>
        <dbReference type="EMBL" id="RVE56464.1"/>
    </source>
</evidence>
<dbReference type="GO" id="GO:0016020">
    <property type="term" value="C:membrane"/>
    <property type="evidence" value="ECO:0007669"/>
    <property type="project" value="UniProtKB-SubCell"/>
</dbReference>
<gene>
    <name evidence="8" type="ORF">OJAV_G00221520</name>
</gene>
<evidence type="ECO:0000259" key="7">
    <source>
        <dbReference type="PROSITE" id="PS50835"/>
    </source>
</evidence>
<dbReference type="AlphaFoldDB" id="A0A3S2LYJ9"/>
<dbReference type="PROSITE" id="PS50835">
    <property type="entry name" value="IG_LIKE"/>
    <property type="match status" value="1"/>
</dbReference>
<evidence type="ECO:0000256" key="6">
    <source>
        <dbReference type="ARBA" id="ARBA00023319"/>
    </source>
</evidence>
<comment type="subcellular location">
    <subcellularLocation>
        <location evidence="1">Membrane</location>
    </subcellularLocation>
</comment>
<name>A0A3S2LYJ9_ORYJA</name>
<evidence type="ECO:0000313" key="9">
    <source>
        <dbReference type="Proteomes" id="UP000283210"/>
    </source>
</evidence>
<dbReference type="SMART" id="SM00409">
    <property type="entry name" value="IG"/>
    <property type="match status" value="1"/>
</dbReference>
<evidence type="ECO:0000256" key="5">
    <source>
        <dbReference type="ARBA" id="ARBA00023180"/>
    </source>
</evidence>
<dbReference type="Proteomes" id="UP000283210">
    <property type="component" value="Chromosome 23"/>
</dbReference>
<keyword evidence="6" id="KW-0393">Immunoglobulin domain</keyword>
<dbReference type="OrthoDB" id="6138780at2759"/>
<evidence type="ECO:0000256" key="1">
    <source>
        <dbReference type="ARBA" id="ARBA00004370"/>
    </source>
</evidence>
<dbReference type="InterPro" id="IPR003599">
    <property type="entry name" value="Ig_sub"/>
</dbReference>
<evidence type="ECO:0000256" key="3">
    <source>
        <dbReference type="ARBA" id="ARBA00023136"/>
    </source>
</evidence>
<feature type="domain" description="Ig-like" evidence="7">
    <location>
        <begin position="21"/>
        <end position="107"/>
    </location>
</feature>
<evidence type="ECO:0000256" key="4">
    <source>
        <dbReference type="ARBA" id="ARBA00023157"/>
    </source>
</evidence>
<organism evidence="8 9">
    <name type="scientific">Oryzias javanicus</name>
    <name type="common">Javanese ricefish</name>
    <name type="synonym">Aplocheilus javanicus</name>
    <dbReference type="NCBI Taxonomy" id="123683"/>
    <lineage>
        <taxon>Eukaryota</taxon>
        <taxon>Metazoa</taxon>
        <taxon>Chordata</taxon>
        <taxon>Craniata</taxon>
        <taxon>Vertebrata</taxon>
        <taxon>Euteleostomi</taxon>
        <taxon>Actinopterygii</taxon>
        <taxon>Neopterygii</taxon>
        <taxon>Teleostei</taxon>
        <taxon>Neoteleostei</taxon>
        <taxon>Acanthomorphata</taxon>
        <taxon>Ovalentaria</taxon>
        <taxon>Atherinomorphae</taxon>
        <taxon>Beloniformes</taxon>
        <taxon>Adrianichthyidae</taxon>
        <taxon>Oryziinae</taxon>
        <taxon>Oryzias</taxon>
    </lineage>
</organism>
<dbReference type="InterPro" id="IPR013783">
    <property type="entry name" value="Ig-like_fold"/>
</dbReference>
<keyword evidence="5" id="KW-0325">Glycoprotein</keyword>
<evidence type="ECO:0000256" key="2">
    <source>
        <dbReference type="ARBA" id="ARBA00022737"/>
    </source>
</evidence>
<keyword evidence="9" id="KW-1185">Reference proteome</keyword>
<proteinExistence type="predicted"/>
<reference evidence="8 9" key="2">
    <citation type="submission" date="2019-01" db="EMBL/GenBank/DDBJ databases">
        <title>A chromosome length genome reference of the Java medaka (oryzias javanicus).</title>
        <authorList>
            <person name="Herpin A."/>
            <person name="Takehana Y."/>
            <person name="Naruse K."/>
            <person name="Ansai S."/>
            <person name="Kawaguchi M."/>
        </authorList>
    </citation>
    <scope>NUCLEOTIDE SEQUENCE [LARGE SCALE GENOMIC DNA]</scope>
    <source>
        <strain evidence="8">RS831</strain>
        <tissue evidence="8">Whole body</tissue>
    </source>
</reference>
<dbReference type="SUPFAM" id="SSF48726">
    <property type="entry name" value="Immunoglobulin"/>
    <property type="match status" value="1"/>
</dbReference>
<dbReference type="SMART" id="SM00408">
    <property type="entry name" value="IGc2"/>
    <property type="match status" value="1"/>
</dbReference>
<dbReference type="InterPro" id="IPR036179">
    <property type="entry name" value="Ig-like_dom_sf"/>
</dbReference>
<keyword evidence="3" id="KW-0472">Membrane</keyword>
<dbReference type="InterPro" id="IPR007110">
    <property type="entry name" value="Ig-like_dom"/>
</dbReference>
<dbReference type="Gene3D" id="2.60.40.10">
    <property type="entry name" value="Immunoglobulins"/>
    <property type="match status" value="1"/>
</dbReference>
<keyword evidence="2" id="KW-0677">Repeat</keyword>
<sequence length="116" mass="13067">MSSSNSRNERRILSLTPTCAPTFEFNPVKKQLLGAKDGRVLIECKPRAAPRPRFIWKKGDELLFNSTRISVMIDGTLEIRNATKNDEGLYTCFLRMTEGRPTTLVISPSLRLPASQ</sequence>
<dbReference type="InterPro" id="IPR003598">
    <property type="entry name" value="Ig_sub2"/>
</dbReference>
<keyword evidence="4" id="KW-1015">Disulfide bond</keyword>